<dbReference type="SUPFAM" id="SSF81321">
    <property type="entry name" value="Family A G protein-coupled receptor-like"/>
    <property type="match status" value="2"/>
</dbReference>
<keyword evidence="6 9" id="KW-0472">Membrane</keyword>
<evidence type="ECO:0000259" key="10">
    <source>
        <dbReference type="PROSITE" id="PS50262"/>
    </source>
</evidence>
<proteinExistence type="predicted"/>
<evidence type="ECO:0000256" key="2">
    <source>
        <dbReference type="ARBA" id="ARBA00022475"/>
    </source>
</evidence>
<feature type="transmembrane region" description="Helical" evidence="9">
    <location>
        <begin position="213"/>
        <end position="236"/>
    </location>
</feature>
<feature type="domain" description="G-protein coupled receptors family 1 profile" evidence="10">
    <location>
        <begin position="365"/>
        <end position="588"/>
    </location>
</feature>
<keyword evidence="12" id="KW-1185">Reference proteome</keyword>
<organism evidence="11 12">
    <name type="scientific">Merluccius polli</name>
    <name type="common">Benguela hake</name>
    <name type="synonym">Merluccius cadenati</name>
    <dbReference type="NCBI Taxonomy" id="89951"/>
    <lineage>
        <taxon>Eukaryota</taxon>
        <taxon>Metazoa</taxon>
        <taxon>Chordata</taxon>
        <taxon>Craniata</taxon>
        <taxon>Vertebrata</taxon>
        <taxon>Euteleostomi</taxon>
        <taxon>Actinopterygii</taxon>
        <taxon>Neopterygii</taxon>
        <taxon>Teleostei</taxon>
        <taxon>Neoteleostei</taxon>
        <taxon>Acanthomorphata</taxon>
        <taxon>Zeiogadaria</taxon>
        <taxon>Gadariae</taxon>
        <taxon>Gadiformes</taxon>
        <taxon>Gadoidei</taxon>
        <taxon>Merlucciidae</taxon>
        <taxon>Merluccius</taxon>
    </lineage>
</organism>
<feature type="transmembrane region" description="Helical" evidence="9">
    <location>
        <begin position="572"/>
        <end position="591"/>
    </location>
</feature>
<reference evidence="11" key="1">
    <citation type="journal article" date="2023" name="Front. Mar. Sci.">
        <title>A new Merluccius polli reference genome to investigate the effects of global change in West African waters.</title>
        <authorList>
            <person name="Mateo J.L."/>
            <person name="Blanco-Fernandez C."/>
            <person name="Garcia-Vazquez E."/>
            <person name="Machado-Schiaffino G."/>
        </authorList>
    </citation>
    <scope>NUCLEOTIDE SEQUENCE</scope>
    <source>
        <strain evidence="11">C29</strain>
        <tissue evidence="11">Fin</tissue>
    </source>
</reference>
<feature type="transmembrane region" description="Helical" evidence="9">
    <location>
        <begin position="171"/>
        <end position="192"/>
    </location>
</feature>
<keyword evidence="8" id="KW-0807">Transducer</keyword>
<comment type="subcellular location">
    <subcellularLocation>
        <location evidence="1">Cell membrane</location>
        <topology evidence="1">Multi-pass membrane protein</topology>
    </subcellularLocation>
</comment>
<feature type="transmembrane region" description="Helical" evidence="9">
    <location>
        <begin position="64"/>
        <end position="82"/>
    </location>
</feature>
<keyword evidence="2" id="KW-1003">Cell membrane</keyword>
<evidence type="ECO:0000256" key="3">
    <source>
        <dbReference type="ARBA" id="ARBA00022692"/>
    </source>
</evidence>
<accession>A0AA47MVD3</accession>
<evidence type="ECO:0000313" key="11">
    <source>
        <dbReference type="EMBL" id="KAK0147443.1"/>
    </source>
</evidence>
<dbReference type="CDD" id="cd00637">
    <property type="entry name" value="7tm_classA_rhodopsin-like"/>
    <property type="match status" value="2"/>
</dbReference>
<protein>
    <recommendedName>
        <fullName evidence="10">G-protein coupled receptors family 1 profile domain-containing protein</fullName>
    </recommendedName>
</protein>
<feature type="transmembrane region" description="Helical" evidence="9">
    <location>
        <begin position="137"/>
        <end position="159"/>
    </location>
</feature>
<feature type="transmembrane region" description="Helical" evidence="9">
    <location>
        <begin position="459"/>
        <end position="478"/>
    </location>
</feature>
<feature type="transmembrane region" description="Helical" evidence="9">
    <location>
        <begin position="28"/>
        <end position="52"/>
    </location>
</feature>
<keyword evidence="5" id="KW-0297">G-protein coupled receptor</keyword>
<dbReference type="Proteomes" id="UP001174136">
    <property type="component" value="Unassembled WGS sequence"/>
</dbReference>
<evidence type="ECO:0000256" key="6">
    <source>
        <dbReference type="ARBA" id="ARBA00023136"/>
    </source>
</evidence>
<feature type="transmembrane region" description="Helical" evidence="9">
    <location>
        <begin position="490"/>
        <end position="513"/>
    </location>
</feature>
<dbReference type="AlphaFoldDB" id="A0AA47MVD3"/>
<dbReference type="GO" id="GO:0004930">
    <property type="term" value="F:G protein-coupled receptor activity"/>
    <property type="evidence" value="ECO:0007669"/>
    <property type="project" value="UniProtKB-KW"/>
</dbReference>
<evidence type="ECO:0000256" key="8">
    <source>
        <dbReference type="ARBA" id="ARBA00023224"/>
    </source>
</evidence>
<dbReference type="PROSITE" id="PS50262">
    <property type="entry name" value="G_PROTEIN_RECEP_F1_2"/>
    <property type="match status" value="2"/>
</dbReference>
<dbReference type="InterPro" id="IPR017452">
    <property type="entry name" value="GPCR_Rhodpsn_7TM"/>
</dbReference>
<feature type="transmembrane region" description="Helical" evidence="9">
    <location>
        <begin position="419"/>
        <end position="439"/>
    </location>
</feature>
<feature type="transmembrane region" description="Helical" evidence="9">
    <location>
        <begin position="350"/>
        <end position="374"/>
    </location>
</feature>
<dbReference type="EMBL" id="JAOPHQ010002303">
    <property type="protein sequence ID" value="KAK0147443.1"/>
    <property type="molecule type" value="Genomic_DNA"/>
</dbReference>
<evidence type="ECO:0000256" key="1">
    <source>
        <dbReference type="ARBA" id="ARBA00004651"/>
    </source>
</evidence>
<gene>
    <name evidence="11" type="ORF">N1851_013077</name>
</gene>
<keyword evidence="7" id="KW-0675">Receptor</keyword>
<dbReference type="InterPro" id="IPR000276">
    <property type="entry name" value="GPCR_Rhodpsn"/>
</dbReference>
<evidence type="ECO:0000256" key="7">
    <source>
        <dbReference type="ARBA" id="ARBA00023170"/>
    </source>
</evidence>
<dbReference type="PRINTS" id="PR00237">
    <property type="entry name" value="GPCRRHODOPSN"/>
</dbReference>
<dbReference type="PANTHER" id="PTHR22750">
    <property type="entry name" value="G-PROTEIN COUPLED RECEPTOR"/>
    <property type="match status" value="1"/>
</dbReference>
<evidence type="ECO:0000256" key="4">
    <source>
        <dbReference type="ARBA" id="ARBA00022989"/>
    </source>
</evidence>
<dbReference type="Gene3D" id="1.20.1070.10">
    <property type="entry name" value="Rhodopsin 7-helix transmembrane proteins"/>
    <property type="match status" value="2"/>
</dbReference>
<evidence type="ECO:0000256" key="5">
    <source>
        <dbReference type="ARBA" id="ARBA00023040"/>
    </source>
</evidence>
<feature type="domain" description="G-protein coupled receptors family 1 profile" evidence="10">
    <location>
        <begin position="43"/>
        <end position="266"/>
    </location>
</feature>
<feature type="transmembrane region" description="Helical" evidence="9">
    <location>
        <begin position="386"/>
        <end position="404"/>
    </location>
</feature>
<evidence type="ECO:0000256" key="9">
    <source>
        <dbReference type="SAM" id="Phobius"/>
    </source>
</evidence>
<dbReference type="GO" id="GO:0005886">
    <property type="term" value="C:plasma membrane"/>
    <property type="evidence" value="ECO:0007669"/>
    <property type="project" value="UniProtKB-SubCell"/>
</dbReference>
<feature type="transmembrane region" description="Helical" evidence="9">
    <location>
        <begin position="97"/>
        <end position="117"/>
    </location>
</feature>
<keyword evidence="4 9" id="KW-1133">Transmembrane helix</keyword>
<comment type="caution">
    <text evidence="11">The sequence shown here is derived from an EMBL/GenBank/DDBJ whole genome shotgun (WGS) entry which is preliminary data.</text>
</comment>
<evidence type="ECO:0000313" key="12">
    <source>
        <dbReference type="Proteomes" id="UP001174136"/>
    </source>
</evidence>
<sequence>MSPINTTASSYGGIPFAFDFDRPVEYVIFIYHLLFGATTVLVAGTVVVGILITRNLRAQNRFIFMLNTSISDTMSGFSVYYLCVFDVHEIYPQRNSTYYILTSLLGVNIITFLCAQIERYCAVCQPFIYSRVFTRHVVIFVNVYSWLHTYVVLLVLNVVPVSKALQMHAASVIFLLVVVFTKVIMTIKLYVVARYQLDREPPSVERDNKKESLRITIFVVINFLIFWSPALVNIILVDEALTYFNEATNWLASMARFNCLSTPIVYLWGSAALREAARTSAYTQTTIRPTLYLPISRALQVSFTRMLKNVIMIIKLDIFANDQLGRDPPPSGYGGVPLAFDFDHPVEYVIFIYHILFGATTVLVAGTVVVSILITRNLRAQNRFIFMLNTSISDTMNGFSVYYLCVFDVHETYPQRNSIYYILTSLLGVNIITFVCAQIERYCAVCQPFIYSRFITRHVVIFVNVYSWLHTYVVLLVLNVVPVSKAMQMHAASVIFLLVVVFAKVIMTIKLYVVARYQLDREPPSVERDNKKESLRITIFVVINFFIFWSPALVNIVLVDKALTYFNEATNWVASMARFNCLSTPIVYLWGSAALREAARTSVWGRVCPRLRHR</sequence>
<name>A0AA47MVD3_MERPO</name>
<feature type="transmembrane region" description="Helical" evidence="9">
    <location>
        <begin position="534"/>
        <end position="552"/>
    </location>
</feature>
<keyword evidence="3 9" id="KW-0812">Transmembrane</keyword>